<accession>S7TE45</accession>
<keyword evidence="9" id="KW-0282">Flagellum</keyword>
<dbReference type="RefSeq" id="WP_020886215.1">
    <property type="nucleotide sequence ID" value="NZ_ATHI01000005.1"/>
</dbReference>
<evidence type="ECO:0000256" key="4">
    <source>
        <dbReference type="ARBA" id="ARBA00023136"/>
    </source>
</evidence>
<dbReference type="GO" id="GO:0003774">
    <property type="term" value="F:cytoskeletal motor activity"/>
    <property type="evidence" value="ECO:0007669"/>
    <property type="project" value="InterPro"/>
</dbReference>
<sequence length="241" mass="25822">MNIPNSRLALAALLVVVLSSGCATQQKTPREVTVMTPPPAAPAPARENPGSLFAQGQADNLFADSRARRVGDVVTVRVNDVSKGKHKADTTAQRESDVNIGVSSFFGKNNVRATPLFVPSFGMSGAVGNEPIVRAGSTNDLTGKGETKRESDLSASVGARVVQILPNGLMQVEGAREMRINEETQILVVRGLVRPQDIDVDNSVTTDKLADATIEFYGQGVLADKQRPGWMARILDNIWPF</sequence>
<keyword evidence="6 7" id="KW-0998">Cell outer membrane</keyword>
<organism evidence="9 10">
    <name type="scientific">Alkalidesulfovibrio alkalitolerans DSM 16529</name>
    <dbReference type="NCBI Taxonomy" id="1121439"/>
    <lineage>
        <taxon>Bacteria</taxon>
        <taxon>Pseudomonadati</taxon>
        <taxon>Thermodesulfobacteriota</taxon>
        <taxon>Desulfovibrionia</taxon>
        <taxon>Desulfovibrionales</taxon>
        <taxon>Desulfovibrionaceae</taxon>
        <taxon>Alkalidesulfovibrio</taxon>
    </lineage>
</organism>
<feature type="chain" id="PRO_5008975879" description="Flagellar L-ring protein" evidence="8">
    <location>
        <begin position="24"/>
        <end position="241"/>
    </location>
</feature>
<proteinExistence type="inferred from homology"/>
<dbReference type="InterPro" id="IPR000527">
    <property type="entry name" value="Flag_Lring"/>
</dbReference>
<reference evidence="9 10" key="1">
    <citation type="journal article" date="2013" name="Genome Announc.">
        <title>Draft genome sequences for three mercury-methylating, sulfate-reducing bacteria.</title>
        <authorList>
            <person name="Brown S.D."/>
            <person name="Hurt R.A.Jr."/>
            <person name="Gilmour C.C."/>
            <person name="Elias D.A."/>
        </authorList>
    </citation>
    <scope>NUCLEOTIDE SEQUENCE [LARGE SCALE GENOMIC DNA]</scope>
    <source>
        <strain evidence="9 10">DSM 16529</strain>
    </source>
</reference>
<dbReference type="Pfam" id="PF02107">
    <property type="entry name" value="FlgH"/>
    <property type="match status" value="1"/>
</dbReference>
<evidence type="ECO:0000256" key="5">
    <source>
        <dbReference type="ARBA" id="ARBA00023143"/>
    </source>
</evidence>
<evidence type="ECO:0000256" key="1">
    <source>
        <dbReference type="ARBA" id="ARBA00002591"/>
    </source>
</evidence>
<evidence type="ECO:0000313" key="10">
    <source>
        <dbReference type="Proteomes" id="UP000014975"/>
    </source>
</evidence>
<comment type="subcellular location">
    <subcellularLocation>
        <location evidence="7">Cell outer membrane</location>
        <topology evidence="7">Lipid-anchor</topology>
    </subcellularLocation>
    <subcellularLocation>
        <location evidence="7">Bacterial flagellum basal body</location>
    </subcellularLocation>
</comment>
<dbReference type="GO" id="GO:0071973">
    <property type="term" value="P:bacterial-type flagellum-dependent cell motility"/>
    <property type="evidence" value="ECO:0007669"/>
    <property type="project" value="InterPro"/>
</dbReference>
<keyword evidence="3 7" id="KW-0732">Signal</keyword>
<dbReference type="PATRIC" id="fig|1121439.3.peg.721"/>
<dbReference type="Proteomes" id="UP000014975">
    <property type="component" value="Unassembled WGS sequence"/>
</dbReference>
<evidence type="ECO:0000256" key="3">
    <source>
        <dbReference type="ARBA" id="ARBA00022729"/>
    </source>
</evidence>
<evidence type="ECO:0000256" key="2">
    <source>
        <dbReference type="ARBA" id="ARBA00006929"/>
    </source>
</evidence>
<dbReference type="GO" id="GO:0009427">
    <property type="term" value="C:bacterial-type flagellum basal body, distal rod, L ring"/>
    <property type="evidence" value="ECO:0007669"/>
    <property type="project" value="InterPro"/>
</dbReference>
<evidence type="ECO:0000313" key="9">
    <source>
        <dbReference type="EMBL" id="EPR34966.1"/>
    </source>
</evidence>
<name>S7TE45_9BACT</name>
<evidence type="ECO:0000256" key="7">
    <source>
        <dbReference type="HAMAP-Rule" id="MF_00415"/>
    </source>
</evidence>
<comment type="subunit">
    <text evidence="7">The basal body constitutes a major portion of the flagellar organelle and consists of four rings (L,P,S, and M) mounted on a central rod.</text>
</comment>
<dbReference type="GO" id="GO:0009279">
    <property type="term" value="C:cell outer membrane"/>
    <property type="evidence" value="ECO:0007669"/>
    <property type="project" value="UniProtKB-SubCell"/>
</dbReference>
<gene>
    <name evidence="7" type="primary">flgH</name>
    <name evidence="9" type="ORF">dsat_2329</name>
</gene>
<dbReference type="eggNOG" id="COG2063">
    <property type="taxonomic scope" value="Bacteria"/>
</dbReference>
<dbReference type="PRINTS" id="PR01008">
    <property type="entry name" value="FLGLRINGFLGH"/>
</dbReference>
<protein>
    <recommendedName>
        <fullName evidence="7">Flagellar L-ring protein</fullName>
    </recommendedName>
    <alternativeName>
        <fullName evidence="7">Basal body L-ring protein</fullName>
    </alternativeName>
</protein>
<feature type="signal peptide" evidence="8">
    <location>
        <begin position="1"/>
        <end position="23"/>
    </location>
</feature>
<comment type="function">
    <text evidence="1 7">Assembles around the rod to form the L-ring and probably protects the motor/basal body from shearing forces during rotation.</text>
</comment>
<keyword evidence="9" id="KW-0966">Cell projection</keyword>
<dbReference type="NCBIfam" id="NF009336">
    <property type="entry name" value="PRK12696.1"/>
    <property type="match status" value="1"/>
</dbReference>
<keyword evidence="9" id="KW-0969">Cilium</keyword>
<dbReference type="HAMAP" id="MF_00415">
    <property type="entry name" value="FlgH"/>
    <property type="match status" value="1"/>
</dbReference>
<keyword evidence="5 7" id="KW-0975">Bacterial flagellum</keyword>
<evidence type="ECO:0000256" key="6">
    <source>
        <dbReference type="ARBA" id="ARBA00023237"/>
    </source>
</evidence>
<dbReference type="STRING" id="1121439.dsat_2329"/>
<keyword evidence="10" id="KW-1185">Reference proteome</keyword>
<keyword evidence="4 7" id="KW-0472">Membrane</keyword>
<dbReference type="PANTHER" id="PTHR34933">
    <property type="entry name" value="FLAGELLAR L-RING PROTEIN"/>
    <property type="match status" value="1"/>
</dbReference>
<dbReference type="OrthoDB" id="9789227at2"/>
<dbReference type="AlphaFoldDB" id="S7TE45"/>
<comment type="similarity">
    <text evidence="2 7">Belongs to the FlgH family.</text>
</comment>
<dbReference type="PANTHER" id="PTHR34933:SF1">
    <property type="entry name" value="FLAGELLAR L-RING PROTEIN"/>
    <property type="match status" value="1"/>
</dbReference>
<keyword evidence="7" id="KW-0449">Lipoprotein</keyword>
<dbReference type="EMBL" id="ATHI01000005">
    <property type="protein sequence ID" value="EPR34966.1"/>
    <property type="molecule type" value="Genomic_DNA"/>
</dbReference>
<comment type="caution">
    <text evidence="9">The sequence shown here is derived from an EMBL/GenBank/DDBJ whole genome shotgun (WGS) entry which is preliminary data.</text>
</comment>
<evidence type="ECO:0000256" key="8">
    <source>
        <dbReference type="SAM" id="SignalP"/>
    </source>
</evidence>
<dbReference type="PROSITE" id="PS51257">
    <property type="entry name" value="PROKAR_LIPOPROTEIN"/>
    <property type="match status" value="1"/>
</dbReference>